<evidence type="ECO:0000256" key="4">
    <source>
        <dbReference type="ARBA" id="ARBA00022801"/>
    </source>
</evidence>
<comment type="similarity">
    <text evidence="2 6">Belongs to the glycosyl hydrolase 17 family.</text>
</comment>
<keyword evidence="8" id="KW-1185">Reference proteome</keyword>
<dbReference type="Pfam" id="PF00332">
    <property type="entry name" value="Glyco_hydro_17"/>
    <property type="match status" value="1"/>
</dbReference>
<organism evidence="7 8">
    <name type="scientific">Vitis vinifera</name>
    <name type="common">Grape</name>
    <dbReference type="NCBI Taxonomy" id="29760"/>
    <lineage>
        <taxon>Eukaryota</taxon>
        <taxon>Viridiplantae</taxon>
        <taxon>Streptophyta</taxon>
        <taxon>Embryophyta</taxon>
        <taxon>Tracheophyta</taxon>
        <taxon>Spermatophyta</taxon>
        <taxon>Magnoliopsida</taxon>
        <taxon>eudicotyledons</taxon>
        <taxon>Gunneridae</taxon>
        <taxon>Pentapetalae</taxon>
        <taxon>rosids</taxon>
        <taxon>Vitales</taxon>
        <taxon>Vitaceae</taxon>
        <taxon>Viteae</taxon>
        <taxon>Vitis</taxon>
    </lineage>
</organism>
<evidence type="ECO:0000256" key="3">
    <source>
        <dbReference type="ARBA" id="ARBA00012780"/>
    </source>
</evidence>
<evidence type="ECO:0000313" key="7">
    <source>
        <dbReference type="EMBL" id="WKA09501.1"/>
    </source>
</evidence>
<accession>A0ABY9DQU7</accession>
<evidence type="ECO:0000313" key="8">
    <source>
        <dbReference type="Proteomes" id="UP001227230"/>
    </source>
</evidence>
<sequence>MKTCKAYGLPNRPHILGSILTYFLSRMNSNSIGSQRATRWYQDLIHNSSLKLSQTSIMHSLLSHNHGCSHCSASSYPPSSGAFVSEAAGVLTQLATFLTGSGSPLIMVDSYPYFAYASYPAQISLEYALFNPKQPIVFDGNIHCYHLFDAQVDDF</sequence>
<dbReference type="EMBL" id="CP126665">
    <property type="protein sequence ID" value="WKA09501.1"/>
    <property type="molecule type" value="Genomic_DNA"/>
</dbReference>
<evidence type="ECO:0000256" key="5">
    <source>
        <dbReference type="ARBA" id="ARBA00023295"/>
    </source>
</evidence>
<dbReference type="EC" id="3.2.1.39" evidence="3"/>
<keyword evidence="5" id="KW-0326">Glycosidase</keyword>
<evidence type="ECO:0000256" key="6">
    <source>
        <dbReference type="RuleBase" id="RU004335"/>
    </source>
</evidence>
<reference evidence="7 8" key="1">
    <citation type="journal article" date="2023" name="Hortic Res">
        <title>The complete reference genome for grapevine (Vitis vinifera L.) genetics and breeding.</title>
        <authorList>
            <person name="Shi X."/>
            <person name="Cao S."/>
            <person name="Wang X."/>
            <person name="Huang S."/>
            <person name="Wang Y."/>
            <person name="Liu Z."/>
            <person name="Liu W."/>
            <person name="Leng X."/>
            <person name="Peng Y."/>
            <person name="Wang N."/>
            <person name="Wang Y."/>
            <person name="Ma Z."/>
            <person name="Xu X."/>
            <person name="Zhang F."/>
            <person name="Xue H."/>
            <person name="Zhong H."/>
            <person name="Wang Y."/>
            <person name="Zhang K."/>
            <person name="Velt A."/>
            <person name="Avia K."/>
            <person name="Holtgrawe D."/>
            <person name="Grimplet J."/>
            <person name="Matus J.T."/>
            <person name="Ware D."/>
            <person name="Wu X."/>
            <person name="Wang H."/>
            <person name="Liu C."/>
            <person name="Fang Y."/>
            <person name="Rustenholz C."/>
            <person name="Cheng Z."/>
            <person name="Xiao H."/>
            <person name="Zhou Y."/>
        </authorList>
    </citation>
    <scope>NUCLEOTIDE SEQUENCE [LARGE SCALE GENOMIC DNA]</scope>
    <source>
        <strain evidence="8">cv. Pinot noir / PN40024</strain>
        <tissue evidence="7">Leaf</tissue>
    </source>
</reference>
<gene>
    <name evidence="7" type="ORF">VitviT2T_027140</name>
</gene>
<dbReference type="PANTHER" id="PTHR32227">
    <property type="entry name" value="GLUCAN ENDO-1,3-BETA-GLUCOSIDASE BG1-RELATED-RELATED"/>
    <property type="match status" value="1"/>
</dbReference>
<evidence type="ECO:0000256" key="1">
    <source>
        <dbReference type="ARBA" id="ARBA00000382"/>
    </source>
</evidence>
<evidence type="ECO:0000256" key="2">
    <source>
        <dbReference type="ARBA" id="ARBA00008773"/>
    </source>
</evidence>
<dbReference type="Proteomes" id="UP001227230">
    <property type="component" value="Chromosome 18"/>
</dbReference>
<dbReference type="InterPro" id="IPR000490">
    <property type="entry name" value="Glyco_hydro_17"/>
</dbReference>
<dbReference type="Gene3D" id="3.20.20.80">
    <property type="entry name" value="Glycosidases"/>
    <property type="match status" value="1"/>
</dbReference>
<dbReference type="InterPro" id="IPR017853">
    <property type="entry name" value="GH"/>
</dbReference>
<name>A0ABY9DQU7_VITVI</name>
<dbReference type="SUPFAM" id="SSF51445">
    <property type="entry name" value="(Trans)glycosidases"/>
    <property type="match status" value="1"/>
</dbReference>
<keyword evidence="4" id="KW-0378">Hydrolase</keyword>
<protein>
    <recommendedName>
        <fullName evidence="3">glucan endo-1,3-beta-D-glucosidase</fullName>
        <ecNumber evidence="3">3.2.1.39</ecNumber>
    </recommendedName>
</protein>
<dbReference type="InterPro" id="IPR044965">
    <property type="entry name" value="Glyco_hydro_17_plant"/>
</dbReference>
<proteinExistence type="inferred from homology"/>
<comment type="catalytic activity">
    <reaction evidence="1">
        <text>Hydrolysis of (1-&gt;3)-beta-D-glucosidic linkages in (1-&gt;3)-beta-D-glucans.</text>
        <dbReference type="EC" id="3.2.1.39"/>
    </reaction>
</comment>